<evidence type="ECO:0000313" key="2">
    <source>
        <dbReference type="Proteomes" id="UP000177821"/>
    </source>
</evidence>
<dbReference type="AlphaFoldDB" id="A0A1G1WRA5"/>
<reference evidence="1 2" key="1">
    <citation type="journal article" date="2016" name="Nat. Commun.">
        <title>Thousands of microbial genomes shed light on interconnected biogeochemical processes in an aquifer system.</title>
        <authorList>
            <person name="Anantharaman K."/>
            <person name="Brown C.T."/>
            <person name="Hug L.A."/>
            <person name="Sharon I."/>
            <person name="Castelle C.J."/>
            <person name="Probst A.J."/>
            <person name="Thomas B.C."/>
            <person name="Singh A."/>
            <person name="Wilkins M.J."/>
            <person name="Karaoz U."/>
            <person name="Brodie E.L."/>
            <person name="Williams K.H."/>
            <person name="Hubbard S.S."/>
            <person name="Banfield J.F."/>
        </authorList>
    </citation>
    <scope>NUCLEOTIDE SEQUENCE [LARGE SCALE GENOMIC DNA]</scope>
</reference>
<proteinExistence type="predicted"/>
<evidence type="ECO:0000313" key="1">
    <source>
        <dbReference type="EMBL" id="OGY30296.1"/>
    </source>
</evidence>
<protein>
    <submittedName>
        <fullName evidence="1">Uncharacterized protein</fullName>
    </submittedName>
</protein>
<name>A0A1G1WRA5_9BACT</name>
<gene>
    <name evidence="1" type="ORF">A3J50_03230</name>
</gene>
<dbReference type="Proteomes" id="UP000177821">
    <property type="component" value="Unassembled WGS sequence"/>
</dbReference>
<accession>A0A1G1WRA5</accession>
<dbReference type="EMBL" id="MHCX01000002">
    <property type="protein sequence ID" value="OGY30296.1"/>
    <property type="molecule type" value="Genomic_DNA"/>
</dbReference>
<sequence length="152" mass="17012">MGSNGDLDFLAGLTTEGVKPLSRVEWDLGREELQTLRALGLRYRKVHRVALDGTVVTHVVFSRDASLVDCYHNQFEGTTLVKTPEVIRSEGEFFGFPSCCVESFIATGESHVPNELSPQDQSLLYHWACPGCRLTPDLVPRYRALWSDQVLS</sequence>
<organism evidence="1 2">
    <name type="scientific">Candidatus Woykebacteria bacterium RIFCSPHIGHO2_02_FULL_43_16b</name>
    <dbReference type="NCBI Taxonomy" id="1802601"/>
    <lineage>
        <taxon>Bacteria</taxon>
        <taxon>Candidatus Woykeibacteriota</taxon>
    </lineage>
</organism>
<comment type="caution">
    <text evidence="1">The sequence shown here is derived from an EMBL/GenBank/DDBJ whole genome shotgun (WGS) entry which is preliminary data.</text>
</comment>